<evidence type="ECO:0000256" key="2">
    <source>
        <dbReference type="SAM" id="Phobius"/>
    </source>
</evidence>
<dbReference type="EMBL" id="LKCN02000001">
    <property type="protein sequence ID" value="RCI15914.1"/>
    <property type="molecule type" value="Genomic_DNA"/>
</dbReference>
<feature type="transmembrane region" description="Helical" evidence="2">
    <location>
        <begin position="12"/>
        <end position="32"/>
    </location>
</feature>
<accession>A0A367LNA0</accession>
<comment type="caution">
    <text evidence="3">The sequence shown here is derived from an EMBL/GenBank/DDBJ whole genome shotgun (WGS) entry which is preliminary data.</text>
</comment>
<keyword evidence="2" id="KW-0812">Transmembrane</keyword>
<keyword evidence="2" id="KW-1133">Transmembrane helix</keyword>
<proteinExistence type="predicted"/>
<feature type="compositionally biased region" description="Basic and acidic residues" evidence="1">
    <location>
        <begin position="44"/>
        <end position="67"/>
    </location>
</feature>
<evidence type="ECO:0000256" key="1">
    <source>
        <dbReference type="SAM" id="MobiDB-lite"/>
    </source>
</evidence>
<dbReference type="AlphaFoldDB" id="A0A367LNA0"/>
<protein>
    <submittedName>
        <fullName evidence="3">Uncharacterized protein</fullName>
    </submittedName>
</protein>
<organism evidence="3 4">
    <name type="scientific">Ophiocordyceps polyrhachis-furcata BCC 54312</name>
    <dbReference type="NCBI Taxonomy" id="1330021"/>
    <lineage>
        <taxon>Eukaryota</taxon>
        <taxon>Fungi</taxon>
        <taxon>Dikarya</taxon>
        <taxon>Ascomycota</taxon>
        <taxon>Pezizomycotina</taxon>
        <taxon>Sordariomycetes</taxon>
        <taxon>Hypocreomycetidae</taxon>
        <taxon>Hypocreales</taxon>
        <taxon>Ophiocordycipitaceae</taxon>
        <taxon>Ophiocordyceps</taxon>
    </lineage>
</organism>
<evidence type="ECO:0000313" key="4">
    <source>
        <dbReference type="Proteomes" id="UP000253664"/>
    </source>
</evidence>
<keyword evidence="2" id="KW-0472">Membrane</keyword>
<feature type="region of interest" description="Disordered" evidence="1">
    <location>
        <begin position="41"/>
        <end position="67"/>
    </location>
</feature>
<keyword evidence="4" id="KW-1185">Reference proteome</keyword>
<gene>
    <name evidence="3" type="ORF">L249_3228</name>
</gene>
<dbReference type="Proteomes" id="UP000253664">
    <property type="component" value="Unassembled WGS sequence"/>
</dbReference>
<name>A0A367LNA0_9HYPO</name>
<dbReference type="OrthoDB" id="10316763at2759"/>
<sequence length="154" mass="18219">MMMLEIRKEEKMVTTMMIMMLLLMMTLMLNDMDVMFRRRRRRRQMADKAQRQGKAKERVPGGSLRERQEWSWSGMLSAQCTRGAPEDIAEQRNEVWGRVPTGVRHARCRSTPADRETCGGACERESPRDKVVWPSGRMEWTGGREKLHRDYRWV</sequence>
<reference evidence="3 4" key="1">
    <citation type="journal article" date="2015" name="BMC Genomics">
        <title>Insights from the genome of Ophiocordyceps polyrhachis-furcata to pathogenicity and host specificity in insect fungi.</title>
        <authorList>
            <person name="Wichadakul D."/>
            <person name="Kobmoo N."/>
            <person name="Ingsriswang S."/>
            <person name="Tangphatsornruang S."/>
            <person name="Chantasingh D."/>
            <person name="Luangsa-ard J.J."/>
            <person name="Eurwilaichitr L."/>
        </authorList>
    </citation>
    <scope>NUCLEOTIDE SEQUENCE [LARGE SCALE GENOMIC DNA]</scope>
    <source>
        <strain evidence="3 4">BCC 54312</strain>
    </source>
</reference>
<evidence type="ECO:0000313" key="3">
    <source>
        <dbReference type="EMBL" id="RCI15914.1"/>
    </source>
</evidence>